<feature type="compositionally biased region" description="Polar residues" evidence="1">
    <location>
        <begin position="68"/>
        <end position="85"/>
    </location>
</feature>
<name>A0A086TFF2_HAPC1</name>
<feature type="compositionally biased region" description="Low complexity" evidence="1">
    <location>
        <begin position="48"/>
        <end position="67"/>
    </location>
</feature>
<dbReference type="HOGENOM" id="CLU_030105_1_0_1"/>
<feature type="compositionally biased region" description="Basic and acidic residues" evidence="1">
    <location>
        <begin position="86"/>
        <end position="96"/>
    </location>
</feature>
<keyword evidence="3" id="KW-1185">Reference proteome</keyword>
<evidence type="ECO:0000313" key="3">
    <source>
        <dbReference type="Proteomes" id="UP000029964"/>
    </source>
</evidence>
<sequence length="491" mass="53334">MSSSLARSRSLRKPGTTTSSATTSTSSSKGATDRHESPSRLPVNKPVARAASTTASRTGTATSASTGLKTSRNPSSNLSRTTSTRHAVDPARRDAPASRYPPSTTTTRAAPTTARPTSSGAGQPASTRRIATHTRAKSTTTATTLNPSTVLRPPSQGASATNSTTTGMTRTTHRRHASAERAIRQPSATSTTTTQTQVRSQPQQQQQHSRLRPAFSTLQQHYSPAKSRDPKPLTSTYLAPPSPSKLPANVAASAETSRLQAELLQLHLVHRDAAAVDSQWRASAREKLGDRFARLGDAAAEVAGMERDGLERENVLALRSWASGGGLEEKIQALDAVVNGLWALSDPGGRYARVVRRFERWMDQLFELEQARRDGRCLSQEGGGQALFVGELDASWKDDCSGMLRRLDGWRRQLREMGEPPDDDGATGKSSLSRMLEGSRALVHDMLTELHLMEEIEEEALAREDRWIERTNREDDDGNDTPRAGAIWRTV</sequence>
<feature type="region of interest" description="Disordered" evidence="1">
    <location>
        <begin position="1"/>
        <end position="248"/>
    </location>
</feature>
<feature type="compositionally biased region" description="Low complexity" evidence="1">
    <location>
        <begin position="97"/>
        <end position="119"/>
    </location>
</feature>
<protein>
    <submittedName>
        <fullName evidence="2">Uncharacterized protein</fullName>
    </submittedName>
</protein>
<dbReference type="OrthoDB" id="5429993at2759"/>
<reference evidence="3" key="1">
    <citation type="journal article" date="2014" name="Genome Announc.">
        <title>Genome sequence and annotation of Acremonium chrysogenum, producer of the beta-lactam antibiotic cephalosporin C.</title>
        <authorList>
            <person name="Terfehr D."/>
            <person name="Dahlmann T.A."/>
            <person name="Specht T."/>
            <person name="Zadra I."/>
            <person name="Kuernsteiner H."/>
            <person name="Kueck U."/>
        </authorList>
    </citation>
    <scope>NUCLEOTIDE SEQUENCE [LARGE SCALE GENOMIC DNA]</scope>
    <source>
        <strain evidence="3">ATCC 11550 / CBS 779.69 / DSM 880 / IAM 14645 / JCM 23072 / IMI 49137</strain>
    </source>
</reference>
<dbReference type="STRING" id="857340.A0A086TFF2"/>
<feature type="compositionally biased region" description="Low complexity" evidence="1">
    <location>
        <begin position="157"/>
        <end position="170"/>
    </location>
</feature>
<feature type="region of interest" description="Disordered" evidence="1">
    <location>
        <begin position="472"/>
        <end position="491"/>
    </location>
</feature>
<feature type="compositionally biased region" description="Low complexity" evidence="1">
    <location>
        <begin position="16"/>
        <end position="28"/>
    </location>
</feature>
<evidence type="ECO:0000313" key="2">
    <source>
        <dbReference type="EMBL" id="KFH48084.1"/>
    </source>
</evidence>
<dbReference type="EMBL" id="JPKY01000005">
    <property type="protein sequence ID" value="KFH48084.1"/>
    <property type="molecule type" value="Genomic_DNA"/>
</dbReference>
<dbReference type="AlphaFoldDB" id="A0A086TFF2"/>
<gene>
    <name evidence="2" type="ORF">ACRE_010790</name>
</gene>
<proteinExistence type="predicted"/>
<feature type="compositionally biased region" description="Low complexity" evidence="1">
    <location>
        <begin position="184"/>
        <end position="208"/>
    </location>
</feature>
<accession>A0A086TFF2</accession>
<comment type="caution">
    <text evidence="2">The sequence shown here is derived from an EMBL/GenBank/DDBJ whole genome shotgun (WGS) entry which is preliminary data.</text>
</comment>
<dbReference type="Proteomes" id="UP000029964">
    <property type="component" value="Unassembled WGS sequence"/>
</dbReference>
<organism evidence="2 3">
    <name type="scientific">Hapsidospora chrysogenum (strain ATCC 11550 / CBS 779.69 / DSM 880 / IAM 14645 / JCM 23072 / IMI 49137)</name>
    <name type="common">Acremonium chrysogenum</name>
    <dbReference type="NCBI Taxonomy" id="857340"/>
    <lineage>
        <taxon>Eukaryota</taxon>
        <taxon>Fungi</taxon>
        <taxon>Dikarya</taxon>
        <taxon>Ascomycota</taxon>
        <taxon>Pezizomycotina</taxon>
        <taxon>Sordariomycetes</taxon>
        <taxon>Hypocreomycetidae</taxon>
        <taxon>Hypocreales</taxon>
        <taxon>Bionectriaceae</taxon>
        <taxon>Hapsidospora</taxon>
    </lineage>
</organism>
<evidence type="ECO:0000256" key="1">
    <source>
        <dbReference type="SAM" id="MobiDB-lite"/>
    </source>
</evidence>